<feature type="signal peptide" evidence="4">
    <location>
        <begin position="1"/>
        <end position="22"/>
    </location>
</feature>
<keyword evidence="3 6" id="KW-0378">Hydrolase</keyword>
<evidence type="ECO:0000256" key="2">
    <source>
        <dbReference type="ARBA" id="ARBA00022729"/>
    </source>
</evidence>
<evidence type="ECO:0000256" key="4">
    <source>
        <dbReference type="SAM" id="SignalP"/>
    </source>
</evidence>
<dbReference type="Gene3D" id="2.60.40.10">
    <property type="entry name" value="Immunoglobulins"/>
    <property type="match status" value="1"/>
</dbReference>
<comment type="caution">
    <text evidence="6">The sequence shown here is derived from an EMBL/GenBank/DDBJ whole genome shotgun (WGS) entry which is preliminary data.</text>
</comment>
<reference evidence="6 7" key="1">
    <citation type="submission" date="2018-08" db="EMBL/GenBank/DDBJ databases">
        <title>A genome reference for cultivated species of the human gut microbiota.</title>
        <authorList>
            <person name="Zou Y."/>
            <person name="Xue W."/>
            <person name="Luo G."/>
        </authorList>
    </citation>
    <scope>NUCLEOTIDE SEQUENCE [LARGE SCALE GENOMIC DNA]</scope>
    <source>
        <strain evidence="6 7">AM27-17</strain>
    </source>
</reference>
<evidence type="ECO:0000259" key="5">
    <source>
        <dbReference type="SMART" id="SM01217"/>
    </source>
</evidence>
<dbReference type="SUPFAM" id="SSF52279">
    <property type="entry name" value="Beta-D-glucan exohydrolase, C-terminal domain"/>
    <property type="match status" value="1"/>
</dbReference>
<sequence length="732" mass="82172">MINIYKYMNLLVLIFLSTGAAAQSIGIQNNPAFLNQEMSMEARVADLMSRLTLEQKAQLLNHRGKTVVVDGFSIRADQWNQCLHGVKWTEPTTNFPTSIALGATWDTELIHRVATVISDEARAIYNGWKQDPEFRGEHKGLIYRSPVINISRNPYWGRINEIFGEDPYHTGRMGVAYVKGLQGDDSHYLKLASTLKHYAVNNVEVDRMKLSAQVPERMLYEYWLPHFKDCIVEGKALSVMASYNAINGVPNNINKLLLTDILKNQWGHEGFVVSDLGGVKTMVEGHHQRQISYEEAVGRSIMAGCDFSDAEYEKYIPDALRKGYLTEERLNDALRRVLLVRFRLGEFDDFKSVPYSRISPDVIGCKEHRNLSLEAARKSIVLLKNEKKLLPIDRSIIKRVAVIGPYADLFNQGNYGGVPKDPVTPLQGIKNAVGNNVEVLYCKGAQITPVKVRKGRPIPPRFDKEAEMKKAVEMARNSDVVFLFVGTTADIEVEGRDRKTLALPGNQNELIKAVYEVNKKVVVVLMSAGPVAVPEVKKNIPAVLQAWWPGDEGGNAITDVLFGDYNPGGKLPYTMYASDEQVPSTDEYDISKGFTYMYLKKKPLFAFGHGLSYSKFHYSDLQISSPVVSVNDTVSVVLKVKNMGKRTGEEVVQLYVRDVKAKVVRPTKELRGFKRIALQPNEEQEIRLMLPVNSLAFYDESIGDFLVEPGSFEILLGSASDDIRLQSKLIVN</sequence>
<dbReference type="InterPro" id="IPR013783">
    <property type="entry name" value="Ig-like_fold"/>
</dbReference>
<dbReference type="PANTHER" id="PTHR42721">
    <property type="entry name" value="SUGAR HYDROLASE-RELATED"/>
    <property type="match status" value="1"/>
</dbReference>
<dbReference type="InterPro" id="IPR044993">
    <property type="entry name" value="BXL"/>
</dbReference>
<feature type="domain" description="Fibronectin type III-like" evidence="5">
    <location>
        <begin position="650"/>
        <end position="720"/>
    </location>
</feature>
<evidence type="ECO:0000256" key="3">
    <source>
        <dbReference type="ARBA" id="ARBA00022801"/>
    </source>
</evidence>
<dbReference type="Pfam" id="PF01915">
    <property type="entry name" value="Glyco_hydro_3_C"/>
    <property type="match status" value="1"/>
</dbReference>
<dbReference type="GO" id="GO:0031222">
    <property type="term" value="P:arabinan catabolic process"/>
    <property type="evidence" value="ECO:0007669"/>
    <property type="project" value="TreeGrafter"/>
</dbReference>
<keyword evidence="2 4" id="KW-0732">Signal</keyword>
<accession>A0A414LGI8</accession>
<dbReference type="PRINTS" id="PR00133">
    <property type="entry name" value="GLHYDRLASE3"/>
</dbReference>
<dbReference type="InterPro" id="IPR002772">
    <property type="entry name" value="Glyco_hydro_3_C"/>
</dbReference>
<evidence type="ECO:0000256" key="1">
    <source>
        <dbReference type="ARBA" id="ARBA00005336"/>
    </source>
</evidence>
<dbReference type="AlphaFoldDB" id="A0A414LGI8"/>
<dbReference type="Gene3D" id="3.40.50.1700">
    <property type="entry name" value="Glycoside hydrolase family 3 C-terminal domain"/>
    <property type="match status" value="1"/>
</dbReference>
<proteinExistence type="inferred from homology"/>
<evidence type="ECO:0000313" key="7">
    <source>
        <dbReference type="Proteomes" id="UP000285650"/>
    </source>
</evidence>
<feature type="chain" id="PRO_5019511120" evidence="4">
    <location>
        <begin position="23"/>
        <end position="732"/>
    </location>
</feature>
<dbReference type="SUPFAM" id="SSF51445">
    <property type="entry name" value="(Trans)glycosidases"/>
    <property type="match status" value="1"/>
</dbReference>
<dbReference type="InterPro" id="IPR036881">
    <property type="entry name" value="Glyco_hydro_3_C_sf"/>
</dbReference>
<dbReference type="InterPro" id="IPR026891">
    <property type="entry name" value="Fn3-like"/>
</dbReference>
<protein>
    <submittedName>
        <fullName evidence="6">Family 3 glycosyl hydrolase</fullName>
    </submittedName>
</protein>
<comment type="similarity">
    <text evidence="1">Belongs to the glycosyl hydrolase 3 family.</text>
</comment>
<dbReference type="Gene3D" id="3.20.20.300">
    <property type="entry name" value="Glycoside hydrolase, family 3, N-terminal domain"/>
    <property type="match status" value="1"/>
</dbReference>
<dbReference type="EMBL" id="QSKV01000003">
    <property type="protein sequence ID" value="RHE93761.1"/>
    <property type="molecule type" value="Genomic_DNA"/>
</dbReference>
<dbReference type="Proteomes" id="UP000285650">
    <property type="component" value="Unassembled WGS sequence"/>
</dbReference>
<dbReference type="PANTHER" id="PTHR42721:SF3">
    <property type="entry name" value="BETA-D-XYLOSIDASE 5-RELATED"/>
    <property type="match status" value="1"/>
</dbReference>
<dbReference type="InterPro" id="IPR017853">
    <property type="entry name" value="GH"/>
</dbReference>
<dbReference type="GO" id="GO:0009044">
    <property type="term" value="F:xylan 1,4-beta-xylosidase activity"/>
    <property type="evidence" value="ECO:0007669"/>
    <property type="project" value="InterPro"/>
</dbReference>
<dbReference type="Pfam" id="PF00933">
    <property type="entry name" value="Glyco_hydro_3"/>
    <property type="match status" value="1"/>
</dbReference>
<evidence type="ECO:0000313" key="6">
    <source>
        <dbReference type="EMBL" id="RHE93761.1"/>
    </source>
</evidence>
<organism evidence="6 7">
    <name type="scientific">Bacteroides intestinalis</name>
    <dbReference type="NCBI Taxonomy" id="329854"/>
    <lineage>
        <taxon>Bacteria</taxon>
        <taxon>Pseudomonadati</taxon>
        <taxon>Bacteroidota</taxon>
        <taxon>Bacteroidia</taxon>
        <taxon>Bacteroidales</taxon>
        <taxon>Bacteroidaceae</taxon>
        <taxon>Bacteroides</taxon>
    </lineage>
</organism>
<name>A0A414LGI8_9BACE</name>
<dbReference type="Pfam" id="PF14310">
    <property type="entry name" value="Fn3-like"/>
    <property type="match status" value="1"/>
</dbReference>
<dbReference type="FunFam" id="2.60.40.10:FF:000495">
    <property type="entry name" value="Periplasmic beta-glucosidase"/>
    <property type="match status" value="1"/>
</dbReference>
<dbReference type="GO" id="GO:0008422">
    <property type="term" value="F:beta-glucosidase activity"/>
    <property type="evidence" value="ECO:0007669"/>
    <property type="project" value="UniProtKB-ARBA"/>
</dbReference>
<dbReference type="InterPro" id="IPR036962">
    <property type="entry name" value="Glyco_hydro_3_N_sf"/>
</dbReference>
<dbReference type="InterPro" id="IPR001764">
    <property type="entry name" value="Glyco_hydro_3_N"/>
</dbReference>
<gene>
    <name evidence="6" type="ORF">DW712_06790</name>
</gene>
<dbReference type="GO" id="GO:0046556">
    <property type="term" value="F:alpha-L-arabinofuranosidase activity"/>
    <property type="evidence" value="ECO:0007669"/>
    <property type="project" value="TreeGrafter"/>
</dbReference>
<dbReference type="SMART" id="SM01217">
    <property type="entry name" value="Fn3_like"/>
    <property type="match status" value="1"/>
</dbReference>
<dbReference type="GO" id="GO:0045493">
    <property type="term" value="P:xylan catabolic process"/>
    <property type="evidence" value="ECO:0007669"/>
    <property type="project" value="InterPro"/>
</dbReference>